<dbReference type="RefSeq" id="WP_108777611.1">
    <property type="nucleotide sequence ID" value="NZ_CP029186.1"/>
</dbReference>
<dbReference type="AlphaFoldDB" id="A0A2S1QWX7"/>
<keyword evidence="2" id="KW-0472">Membrane</keyword>
<gene>
    <name evidence="3" type="ORF">HYN59_07100</name>
</gene>
<feature type="region of interest" description="Disordered" evidence="1">
    <location>
        <begin position="75"/>
        <end position="117"/>
    </location>
</feature>
<keyword evidence="2" id="KW-1133">Transmembrane helix</keyword>
<evidence type="ECO:0000313" key="3">
    <source>
        <dbReference type="EMBL" id="AWH84905.1"/>
    </source>
</evidence>
<keyword evidence="2" id="KW-0812">Transmembrane</keyword>
<accession>A0A2S1QWX7</accession>
<keyword evidence="4" id="KW-1185">Reference proteome</keyword>
<evidence type="ECO:0000256" key="1">
    <source>
        <dbReference type="SAM" id="MobiDB-lite"/>
    </source>
</evidence>
<name>A0A2S1QWX7_9FLAO</name>
<feature type="region of interest" description="Disordered" evidence="1">
    <location>
        <begin position="129"/>
        <end position="160"/>
    </location>
</feature>
<organism evidence="3 4">
    <name type="scientific">Flavobacterium album</name>
    <dbReference type="NCBI Taxonomy" id="2175091"/>
    <lineage>
        <taxon>Bacteria</taxon>
        <taxon>Pseudomonadati</taxon>
        <taxon>Bacteroidota</taxon>
        <taxon>Flavobacteriia</taxon>
        <taxon>Flavobacteriales</taxon>
        <taxon>Flavobacteriaceae</taxon>
        <taxon>Flavobacterium</taxon>
    </lineage>
</organism>
<proteinExistence type="predicted"/>
<feature type="compositionally biased region" description="Polar residues" evidence="1">
    <location>
        <begin position="135"/>
        <end position="149"/>
    </location>
</feature>
<sequence>MEPNRLEQEFRDKLEQRTIEPSKMAWDRLDAMLSVGEEKEEQKVIAIKPDRKWMYVAAVFVAFLLAGILLNQEKENGSGTINKGSGIVTKEQPAKKENTTSPAQTEEHNPTEDISAPQNALNAVAATETIKKPSKNTVHQKQNKSNASGNIKEKSSVVPSHNGSIAVVSNEEPKEGITPNANEADNLLAASGGDIHKKKRSVKVDANSLLSSVEGELDDNFRDKALQGVIKNFNAVKSSVANRNYQ</sequence>
<dbReference type="KEGG" id="falb:HYN59_07100"/>
<dbReference type="EMBL" id="CP029186">
    <property type="protein sequence ID" value="AWH84905.1"/>
    <property type="molecule type" value="Genomic_DNA"/>
</dbReference>
<dbReference type="Proteomes" id="UP000244929">
    <property type="component" value="Chromosome"/>
</dbReference>
<dbReference type="OrthoDB" id="1247025at2"/>
<reference evidence="3 4" key="1">
    <citation type="submission" date="2018-04" db="EMBL/GenBank/DDBJ databases">
        <title>Genome sequencing of Flavobacterium sp. HYN0059.</title>
        <authorList>
            <person name="Yi H."/>
            <person name="Baek C."/>
        </authorList>
    </citation>
    <scope>NUCLEOTIDE SEQUENCE [LARGE SCALE GENOMIC DNA]</scope>
    <source>
        <strain evidence="3 4">HYN0059</strain>
    </source>
</reference>
<protein>
    <submittedName>
        <fullName evidence="3">Uncharacterized protein</fullName>
    </submittedName>
</protein>
<evidence type="ECO:0000256" key="2">
    <source>
        <dbReference type="SAM" id="Phobius"/>
    </source>
</evidence>
<evidence type="ECO:0000313" key="4">
    <source>
        <dbReference type="Proteomes" id="UP000244929"/>
    </source>
</evidence>
<feature type="transmembrane region" description="Helical" evidence="2">
    <location>
        <begin position="53"/>
        <end position="70"/>
    </location>
</feature>